<dbReference type="CDD" id="cd00024">
    <property type="entry name" value="CD_CSD"/>
    <property type="match status" value="1"/>
</dbReference>
<dbReference type="Gene3D" id="2.40.50.40">
    <property type="match status" value="1"/>
</dbReference>
<dbReference type="SUPFAM" id="SSF54160">
    <property type="entry name" value="Chromo domain-like"/>
    <property type="match status" value="1"/>
</dbReference>
<dbReference type="EMBL" id="KN818539">
    <property type="protein sequence ID" value="KIL55269.1"/>
    <property type="molecule type" value="Genomic_DNA"/>
</dbReference>
<organism evidence="1 2">
    <name type="scientific">Amanita muscaria (strain Koide BX008)</name>
    <dbReference type="NCBI Taxonomy" id="946122"/>
    <lineage>
        <taxon>Eukaryota</taxon>
        <taxon>Fungi</taxon>
        <taxon>Dikarya</taxon>
        <taxon>Basidiomycota</taxon>
        <taxon>Agaricomycotina</taxon>
        <taxon>Agaricomycetes</taxon>
        <taxon>Agaricomycetidae</taxon>
        <taxon>Agaricales</taxon>
        <taxon>Pluteineae</taxon>
        <taxon>Amanitaceae</taxon>
        <taxon>Amanita</taxon>
    </lineage>
</organism>
<dbReference type="Proteomes" id="UP000054549">
    <property type="component" value="Unassembled WGS sequence"/>
</dbReference>
<feature type="non-terminal residue" evidence="1">
    <location>
        <position position="107"/>
    </location>
</feature>
<name>A0A0C2SMR5_AMAMK</name>
<dbReference type="AlphaFoldDB" id="A0A0C2SMR5"/>
<feature type="non-terminal residue" evidence="1">
    <location>
        <position position="1"/>
    </location>
</feature>
<evidence type="ECO:0008006" key="3">
    <source>
        <dbReference type="Google" id="ProtNLM"/>
    </source>
</evidence>
<protein>
    <recommendedName>
        <fullName evidence="3">Chromo domain-containing protein</fullName>
    </recommendedName>
</protein>
<dbReference type="OrthoDB" id="3158924at2759"/>
<accession>A0A0C2SMR5</accession>
<evidence type="ECO:0000313" key="2">
    <source>
        <dbReference type="Proteomes" id="UP000054549"/>
    </source>
</evidence>
<gene>
    <name evidence="1" type="ORF">M378DRAFT_30826</name>
</gene>
<keyword evidence="2" id="KW-1185">Reference proteome</keyword>
<dbReference type="InParanoid" id="A0A0C2SMR5"/>
<dbReference type="HOGENOM" id="CLU_132807_1_0_1"/>
<dbReference type="STRING" id="946122.A0A0C2SMR5"/>
<dbReference type="InterPro" id="IPR016197">
    <property type="entry name" value="Chromo-like_dom_sf"/>
</dbReference>
<evidence type="ECO:0000313" key="1">
    <source>
        <dbReference type="EMBL" id="KIL55269.1"/>
    </source>
</evidence>
<proteinExistence type="predicted"/>
<reference evidence="1 2" key="1">
    <citation type="submission" date="2014-04" db="EMBL/GenBank/DDBJ databases">
        <title>Evolutionary Origins and Diversification of the Mycorrhizal Mutualists.</title>
        <authorList>
            <consortium name="DOE Joint Genome Institute"/>
            <consortium name="Mycorrhizal Genomics Consortium"/>
            <person name="Kohler A."/>
            <person name="Kuo A."/>
            <person name="Nagy L.G."/>
            <person name="Floudas D."/>
            <person name="Copeland A."/>
            <person name="Barry K.W."/>
            <person name="Cichocki N."/>
            <person name="Veneault-Fourrey C."/>
            <person name="LaButti K."/>
            <person name="Lindquist E.A."/>
            <person name="Lipzen A."/>
            <person name="Lundell T."/>
            <person name="Morin E."/>
            <person name="Murat C."/>
            <person name="Riley R."/>
            <person name="Ohm R."/>
            <person name="Sun H."/>
            <person name="Tunlid A."/>
            <person name="Henrissat B."/>
            <person name="Grigoriev I.V."/>
            <person name="Hibbett D.S."/>
            <person name="Martin F."/>
        </authorList>
    </citation>
    <scope>NUCLEOTIDE SEQUENCE [LARGE SCALE GENOMIC DNA]</scope>
    <source>
        <strain evidence="1 2">Koide BX008</strain>
    </source>
</reference>
<sequence>TSTYKLKLPPDLAKRQVHDVFQENVLKPFTGNNEQLFPKCEALAHYEFGNDPEQEWIVRAIEDHKWSPNIMFKVRWEYGDSTWEPLNVVIDLEALDHYLELEGVTEP</sequence>